<accession>A0A2T4AV02</accession>
<sequence length="165" mass="17952">MGMDHEHGTRLRMSRLLSEYTAFAQANTDGRLLARCRCNARQTACVHRIALAHEATEHDSIELLDDAVLSRGCSLIKTKVTAEGPSAVCYAHPVRTLCLCQLGFTGSRVGQYPLCKVLLHSAEGVELGMIPGCDIWPSLHKAVARLMFSAWTGNKTPQGQGTGME</sequence>
<dbReference type="EMBL" id="KZ679675">
    <property type="protein sequence ID" value="PTB60896.1"/>
    <property type="molecule type" value="Genomic_DNA"/>
</dbReference>
<organism evidence="1 2">
    <name type="scientific">Trichoderma harzianum CBS 226.95</name>
    <dbReference type="NCBI Taxonomy" id="983964"/>
    <lineage>
        <taxon>Eukaryota</taxon>
        <taxon>Fungi</taxon>
        <taxon>Dikarya</taxon>
        <taxon>Ascomycota</taxon>
        <taxon>Pezizomycotina</taxon>
        <taxon>Sordariomycetes</taxon>
        <taxon>Hypocreomycetidae</taxon>
        <taxon>Hypocreales</taxon>
        <taxon>Hypocreaceae</taxon>
        <taxon>Trichoderma</taxon>
    </lineage>
</organism>
<dbReference type="GeneID" id="36621865"/>
<evidence type="ECO:0000313" key="2">
    <source>
        <dbReference type="Proteomes" id="UP000241690"/>
    </source>
</evidence>
<protein>
    <recommendedName>
        <fullName evidence="3">SWIM-type domain-containing protein</fullName>
    </recommendedName>
</protein>
<evidence type="ECO:0008006" key="3">
    <source>
        <dbReference type="Google" id="ProtNLM"/>
    </source>
</evidence>
<reference evidence="1 2" key="1">
    <citation type="submission" date="2016-07" db="EMBL/GenBank/DDBJ databases">
        <title>Multiple horizontal gene transfer events from other fungi enriched the ability of initially mycotrophic Trichoderma (Ascomycota) to feed on dead plant biomass.</title>
        <authorList>
            <consortium name="DOE Joint Genome Institute"/>
            <person name="Aerts A."/>
            <person name="Atanasova L."/>
            <person name="Chenthamara K."/>
            <person name="Zhang J."/>
            <person name="Grujic M."/>
            <person name="Henrissat B."/>
            <person name="Kuo A."/>
            <person name="Salamov A."/>
            <person name="Lipzen A."/>
            <person name="Labutti K."/>
            <person name="Barry K."/>
            <person name="Miao Y."/>
            <person name="Rahimi M.J."/>
            <person name="Shen Q."/>
            <person name="Grigoriev I.V."/>
            <person name="Kubicek C.P."/>
            <person name="Druzhinina I.S."/>
        </authorList>
    </citation>
    <scope>NUCLEOTIDE SEQUENCE [LARGE SCALE GENOMIC DNA]</scope>
    <source>
        <strain evidence="1 2">CBS 226.95</strain>
    </source>
</reference>
<name>A0A2T4AV02_TRIHA</name>
<evidence type="ECO:0000313" key="1">
    <source>
        <dbReference type="EMBL" id="PTB60896.1"/>
    </source>
</evidence>
<dbReference type="AlphaFoldDB" id="A0A2T4AV02"/>
<gene>
    <name evidence="1" type="ORF">M431DRAFT_199416</name>
</gene>
<dbReference type="RefSeq" id="XP_024780573.1">
    <property type="nucleotide sequence ID" value="XM_024913304.1"/>
</dbReference>
<proteinExistence type="predicted"/>
<dbReference type="Proteomes" id="UP000241690">
    <property type="component" value="Unassembled WGS sequence"/>
</dbReference>
<keyword evidence="2" id="KW-1185">Reference proteome</keyword>